<dbReference type="GO" id="GO:0005930">
    <property type="term" value="C:axoneme"/>
    <property type="evidence" value="ECO:0007669"/>
    <property type="project" value="TreeGrafter"/>
</dbReference>
<evidence type="ECO:0000313" key="12">
    <source>
        <dbReference type="EMBL" id="PWV01468.1"/>
    </source>
</evidence>
<dbReference type="VEuPathDB" id="TriTrypDB:TcCL_ESM00621"/>
<evidence type="ECO:0000313" key="13">
    <source>
        <dbReference type="Proteomes" id="UP000246121"/>
    </source>
</evidence>
<keyword evidence="2" id="KW-0853">WD repeat</keyword>
<dbReference type="SMART" id="SM00320">
    <property type="entry name" value="WD40"/>
    <property type="match status" value="3"/>
</dbReference>
<feature type="domain" description="IFT140 first beta-propeller" evidence="8">
    <location>
        <begin position="57"/>
        <end position="383"/>
    </location>
</feature>
<feature type="domain" description="IF140/IFT172/WDR19 TPR" evidence="11">
    <location>
        <begin position="1197"/>
        <end position="1464"/>
    </location>
</feature>
<reference evidence="12 13" key="1">
    <citation type="journal article" date="2018" name="Microb. Genom.">
        <title>Expanding an expanded genome: long-read sequencing of Trypanosoma cruzi.</title>
        <authorList>
            <person name="Berna L."/>
            <person name="Rodriguez M."/>
            <person name="Chiribao M.L."/>
            <person name="Parodi-Talice A."/>
            <person name="Pita S."/>
            <person name="Rijo G."/>
            <person name="Alvarez-Valin F."/>
            <person name="Robello C."/>
        </authorList>
    </citation>
    <scope>NUCLEOTIDE SEQUENCE [LARGE SCALE GENOMIC DNA]</scope>
    <source>
        <strain evidence="12 13">Dm28c</strain>
    </source>
</reference>
<evidence type="ECO:0000256" key="1">
    <source>
        <dbReference type="ARBA" id="ARBA00004138"/>
    </source>
</evidence>
<protein>
    <submittedName>
        <fullName evidence="12">Putative intraflagellar transport protein 140</fullName>
    </submittedName>
</protein>
<dbReference type="VEuPathDB" id="TriTrypDB:TcCLB.506215.19"/>
<dbReference type="GO" id="GO:0036064">
    <property type="term" value="C:ciliary basal body"/>
    <property type="evidence" value="ECO:0007669"/>
    <property type="project" value="TreeGrafter"/>
</dbReference>
<accession>A0A2V2VYM8</accession>
<dbReference type="InterPro" id="IPR001680">
    <property type="entry name" value="WD40_rpt"/>
</dbReference>
<dbReference type="PANTHER" id="PTHR15722">
    <property type="entry name" value="IFT140/172-RELATED"/>
    <property type="match status" value="1"/>
</dbReference>
<feature type="region of interest" description="Disordered" evidence="7">
    <location>
        <begin position="1051"/>
        <end position="1105"/>
    </location>
</feature>
<feature type="domain" description="IF140 C-terminal TPR" evidence="10">
    <location>
        <begin position="1473"/>
        <end position="1611"/>
    </location>
</feature>
<dbReference type="InterPro" id="IPR056154">
    <property type="entry name" value="Beta-prop_IFT140_1st"/>
</dbReference>
<dbReference type="FunFam" id="1.25.40.470:FF:000031">
    <property type="entry name" value="Uncharacterized protein TCIL3000_10_12370"/>
    <property type="match status" value="1"/>
</dbReference>
<evidence type="ECO:0000259" key="11">
    <source>
        <dbReference type="Pfam" id="PF24762"/>
    </source>
</evidence>
<dbReference type="VEuPathDB" id="TriTrypDB:TcCLB.511283.320"/>
<dbReference type="VEuPathDB" id="TriTrypDB:C4B63_4g103"/>
<keyword evidence="5" id="KW-0969">Cilium</keyword>
<evidence type="ECO:0000256" key="5">
    <source>
        <dbReference type="ARBA" id="ARBA00023069"/>
    </source>
</evidence>
<keyword evidence="4" id="KW-0802">TPR repeat</keyword>
<dbReference type="Pfam" id="PF23385">
    <property type="entry name" value="Beta-prop_IFT140_2nd"/>
    <property type="match status" value="1"/>
</dbReference>
<dbReference type="Gene3D" id="2.130.10.10">
    <property type="entry name" value="YVTN repeat-like/Quinoprotein amine dehydrogenase"/>
    <property type="match status" value="1"/>
</dbReference>
<dbReference type="VEuPathDB" id="TriTrypDB:TCDM_00461"/>
<dbReference type="VEuPathDB" id="TriTrypDB:TCSYLVIO_006103"/>
<dbReference type="PANTHER" id="PTHR15722:SF7">
    <property type="entry name" value="INTRAFLAGELLAR TRANSPORT PROTEIN 140 HOMOLOG"/>
    <property type="match status" value="1"/>
</dbReference>
<dbReference type="VEuPathDB" id="TriTrypDB:Tc_MARK_4811"/>
<evidence type="ECO:0000256" key="6">
    <source>
        <dbReference type="ARBA" id="ARBA00023273"/>
    </source>
</evidence>
<dbReference type="InterPro" id="IPR056156">
    <property type="entry name" value="TPR_IF140_C"/>
</dbReference>
<organism evidence="12 13">
    <name type="scientific">Trypanosoma cruzi</name>
    <dbReference type="NCBI Taxonomy" id="5693"/>
    <lineage>
        <taxon>Eukaryota</taxon>
        <taxon>Discoba</taxon>
        <taxon>Euglenozoa</taxon>
        <taxon>Kinetoplastea</taxon>
        <taxon>Metakinetoplastina</taxon>
        <taxon>Trypanosomatida</taxon>
        <taxon>Trypanosomatidae</taxon>
        <taxon>Trypanosoma</taxon>
        <taxon>Schizotrypanum</taxon>
    </lineage>
</organism>
<feature type="compositionally biased region" description="Polar residues" evidence="7">
    <location>
        <begin position="1056"/>
        <end position="1065"/>
    </location>
</feature>
<evidence type="ECO:0000256" key="4">
    <source>
        <dbReference type="ARBA" id="ARBA00022803"/>
    </source>
</evidence>
<dbReference type="VEuPathDB" id="TriTrypDB:TcG_04215"/>
<dbReference type="Proteomes" id="UP000246121">
    <property type="component" value="Unassembled WGS sequence"/>
</dbReference>
<feature type="compositionally biased region" description="Low complexity" evidence="7">
    <location>
        <begin position="1073"/>
        <end position="1084"/>
    </location>
</feature>
<dbReference type="VEuPathDB" id="TriTrypDB:ECC02_001036"/>
<dbReference type="Pfam" id="PF24762">
    <property type="entry name" value="TPR_IF140-IFT172"/>
    <property type="match status" value="2"/>
</dbReference>
<dbReference type="InterPro" id="IPR056168">
    <property type="entry name" value="TPR_IF140/IFT172/WDR19"/>
</dbReference>
<dbReference type="Gene3D" id="1.25.40.470">
    <property type="match status" value="2"/>
</dbReference>
<dbReference type="EMBL" id="PRFA01000004">
    <property type="protein sequence ID" value="PWV01468.1"/>
    <property type="molecule type" value="Genomic_DNA"/>
</dbReference>
<dbReference type="GO" id="GO:0030991">
    <property type="term" value="C:intraciliary transport particle A"/>
    <property type="evidence" value="ECO:0007669"/>
    <property type="project" value="TreeGrafter"/>
</dbReference>
<dbReference type="GO" id="GO:0035721">
    <property type="term" value="P:intraciliary retrograde transport"/>
    <property type="evidence" value="ECO:0007669"/>
    <property type="project" value="TreeGrafter"/>
</dbReference>
<proteinExistence type="predicted"/>
<keyword evidence="3" id="KW-0677">Repeat</keyword>
<dbReference type="Pfam" id="PF24760">
    <property type="entry name" value="TPR_IF140_C"/>
    <property type="match status" value="1"/>
</dbReference>
<comment type="subcellular location">
    <subcellularLocation>
        <location evidence="1">Cell projection</location>
        <location evidence="1">Cilium</location>
    </subcellularLocation>
</comment>
<evidence type="ECO:0000256" key="7">
    <source>
        <dbReference type="SAM" id="MobiDB-lite"/>
    </source>
</evidence>
<dbReference type="SUPFAM" id="SSF69304">
    <property type="entry name" value="Tricorn protease N-terminal domain"/>
    <property type="match status" value="1"/>
</dbReference>
<evidence type="ECO:0000259" key="9">
    <source>
        <dbReference type="Pfam" id="PF23385"/>
    </source>
</evidence>
<dbReference type="InterPro" id="IPR036322">
    <property type="entry name" value="WD40_repeat_dom_sf"/>
</dbReference>
<feature type="region of interest" description="Disordered" evidence="7">
    <location>
        <begin position="710"/>
        <end position="742"/>
    </location>
</feature>
<evidence type="ECO:0000259" key="10">
    <source>
        <dbReference type="Pfam" id="PF24760"/>
    </source>
</evidence>
<evidence type="ECO:0000256" key="3">
    <source>
        <dbReference type="ARBA" id="ARBA00022737"/>
    </source>
</evidence>
<feature type="domain" description="IFT140 second beta-propeller" evidence="9">
    <location>
        <begin position="471"/>
        <end position="828"/>
    </location>
</feature>
<sequence length="1668" mass="183852">MSLYFVNGVVSQGVVDAELVLAHPILPIVASVWKGPARLLVTDAEGEFIADSGAQLALKDAGSITSMAWHPTHSALAIGCSSGRLLMWSLPPVKKTAISMIPPEPPVDTEKALPQHDEGSVTACVWSGGGTYLLTASKKLRVVMWMVESTTVNTGESDKDGAATMMRFRLLPLWSVPTEVVILQALHVTSSIALSLQQSAQRLQRYNTEGTSSPTSASHRGIDDEGDECAFFLASTGDKHIFALTEDRKLFPLCSLDEPLMAVLYDSAERQLVALSVANVINIYHVSEEFKVKMVLRRKLSTPNVKTERFTLTMRWATPGVLAFGCGDNRVRFFDIRDDRVYVLSHPALAAAHITHIATLLKKGLLAMATAEGLLAVFQRNAEAYFNGNSATTAAVNSGAANMDNRPMGGNISKVENDPAEQWDLLTVVDMEGCVDRLNFTTASHIVVALATGKMQVLRETVRKRAWDGVVAATQISMEMVVVESVTGCQCLLKSGSKIRGMAAAFPIIGLWNGHQIDLYTVSETKSTATLTNFVPTTSPAFAVHPEGLFYVKDANRVLFTNFQLVTIGQIAFTEAEGTPIVIDVMGDVVVTISSTNAMRIACVSGRELRQLGPPRQLTLPDDSIFVTDAKVNAQGRRVALMTRRIADDLPDSRIWVYDCDRDLLNFYDFAARGEIPDAVYWNTPEPNSSTIGELGYLLLACETHQIKNNTVPHSTDSTDEGGECLTRNDSSKGPKLQSESSVIATSRAAEVLGMESMPDLENFAEKKQRAEEESYAGGFSGVNPHANRTHSVVTLFSTNKGLIVHNAVLLKKYQICLVGLTVPDFLLASVRINGNPSNPEDYMIEQKRLRDFEGLKTEKDVAVLEALMKFSYYSTIGNMDEAYRCVKTIKNSTVWQSLARMCISSGRLDVAEVCLAQMQDGVAASALREARTKYPEEKDVHLATLACGLGLVKECEDLLRKAKRFDLITDLLLACGKFEQAQRHAKQYDRIHIHPVAYKYAQFMESFSNFDSSIMWYCNAGCLSTDVPRVFFQSNCLNELRDLIMSPSEKAANDASPNTGNSDNAAGEKQSNGNGNDNNGPPGTASSVEDGKLDENSAGDGGVAKQQPNFRHLLAYNRDLLIWWAQHSERKCQFAEAIKFYMLAKDFFNTVRLLYAENPPRIEEAIELVDKEIEKACMRANNAAGVAIARRESPTTETEPVGAAFFVGLHYEHSNDVPNALKYYKHAGAWRTASKLAKAQRRYVDLLALSLASDDTQLMLDSAAFLERNSVFDKAVELYHRIGDVQKAIDVCIKGGLYDTMHRISSTLDAQSDPEVFMQMAEHFVGSGHYNKAAEMYIFAKVFPRALELCTSHGVTLTDEMAESMSSDANCSNLSGEERNALLRQIAGIAKDQGNWNLACKKYTEIGERLKAMKMLMRGGDVKKVIFFASHSRNTEIYTLAGNFLQSQNWHTDSNIYKHIVLFYTKAKAFSNLISFIDAFAQLQIDENRNYYEAWCALNECVQVLERNRDAVYGGSSIMAKEEGLRTRRDIVQQVVMALKLLVDSASDEKKAKELIAVCSDLIKRSRPSHQDSANVLAAIRIGDVFALLVRYYYENARSAKDAMRVMESMLKHAVQPRFFVERDLLEAVCAANGRNVAEFLVEDAAAASAKGKGGNHESIEEEVAGL</sequence>
<dbReference type="InterPro" id="IPR056155">
    <property type="entry name" value="Beta-prop_IFT140_2nd"/>
</dbReference>
<keyword evidence="12" id="KW-0282">Flagellum</keyword>
<evidence type="ECO:0000256" key="2">
    <source>
        <dbReference type="ARBA" id="ARBA00022574"/>
    </source>
</evidence>
<gene>
    <name evidence="12" type="ORF">C4B63_4g103</name>
</gene>
<dbReference type="VEuPathDB" id="TriTrypDB:TcCLB.511285.4"/>
<name>A0A2V2VYM8_TRYCR</name>
<dbReference type="Pfam" id="PF23383">
    <property type="entry name" value="Beta-prop_IFT140_1st"/>
    <property type="match status" value="1"/>
</dbReference>
<dbReference type="VEuPathDB" id="TriTrypDB:BCY84_18641"/>
<dbReference type="VEuPathDB" id="TriTrypDB:C3747_2g511"/>
<keyword evidence="6" id="KW-0966">Cell projection</keyword>
<dbReference type="VEuPathDB" id="TriTrypDB:TcBrA4_0085250"/>
<dbReference type="InterPro" id="IPR015943">
    <property type="entry name" value="WD40/YVTN_repeat-like_dom_sf"/>
</dbReference>
<comment type="caution">
    <text evidence="12">The sequence shown here is derived from an EMBL/GenBank/DDBJ whole genome shotgun (WGS) entry which is preliminary data.</text>
</comment>
<dbReference type="SUPFAM" id="SSF50978">
    <property type="entry name" value="WD40 repeat-like"/>
    <property type="match status" value="1"/>
</dbReference>
<evidence type="ECO:0000259" key="8">
    <source>
        <dbReference type="Pfam" id="PF23383"/>
    </source>
</evidence>
<feature type="domain" description="IF140/IFT172/WDR19 TPR" evidence="11">
    <location>
        <begin position="878"/>
        <end position="1036"/>
    </location>
</feature>